<protein>
    <submittedName>
        <fullName evidence="2">DUF3144 domain-containing protein</fullName>
    </submittedName>
</protein>
<sequence>MSDAEQHKYCTNKFIELANQLKGENIDTTLISGALMTASGIYSTYVAAGNDGALEPSGVEKVVTLYRRTLEHHQKVKRSQLEGASAGEGDGGQWSGTES</sequence>
<dbReference type="Proteomes" id="UP001359886">
    <property type="component" value="Unassembled WGS sequence"/>
</dbReference>
<dbReference type="AlphaFoldDB" id="A0AAW9RQC6"/>
<dbReference type="RefSeq" id="WP_354697048.1">
    <property type="nucleotide sequence ID" value="NZ_JAZHOG010000017.1"/>
</dbReference>
<keyword evidence="3" id="KW-1185">Reference proteome</keyword>
<organism evidence="2 3">
    <name type="scientific">Elongatibacter sediminis</name>
    <dbReference type="NCBI Taxonomy" id="3119006"/>
    <lineage>
        <taxon>Bacteria</taxon>
        <taxon>Pseudomonadati</taxon>
        <taxon>Pseudomonadota</taxon>
        <taxon>Gammaproteobacteria</taxon>
        <taxon>Chromatiales</taxon>
        <taxon>Wenzhouxiangellaceae</taxon>
        <taxon>Elongatibacter</taxon>
    </lineage>
</organism>
<feature type="compositionally biased region" description="Gly residues" evidence="1">
    <location>
        <begin position="86"/>
        <end position="99"/>
    </location>
</feature>
<reference evidence="2 3" key="1">
    <citation type="submission" date="2024-02" db="EMBL/GenBank/DDBJ databases">
        <title>A novel Wenzhouxiangellaceae bacterium, isolated from coastal sediments.</title>
        <authorList>
            <person name="Du Z.-J."/>
            <person name="Ye Y.-Q."/>
            <person name="Zhang X.-Y."/>
        </authorList>
    </citation>
    <scope>NUCLEOTIDE SEQUENCE [LARGE SCALE GENOMIC DNA]</scope>
    <source>
        <strain evidence="2 3">CH-27</strain>
    </source>
</reference>
<gene>
    <name evidence="2" type="ORF">V3330_18985</name>
</gene>
<evidence type="ECO:0000313" key="2">
    <source>
        <dbReference type="EMBL" id="MEJ8569721.1"/>
    </source>
</evidence>
<feature type="region of interest" description="Disordered" evidence="1">
    <location>
        <begin position="76"/>
        <end position="99"/>
    </location>
</feature>
<name>A0AAW9RQC6_9GAMM</name>
<dbReference type="Pfam" id="PF11342">
    <property type="entry name" value="DUF3144"/>
    <property type="match status" value="1"/>
</dbReference>
<comment type="caution">
    <text evidence="2">The sequence shown here is derived from an EMBL/GenBank/DDBJ whole genome shotgun (WGS) entry which is preliminary data.</text>
</comment>
<accession>A0AAW9RQC6</accession>
<dbReference type="EMBL" id="JAZHOG010000017">
    <property type="protein sequence ID" value="MEJ8569721.1"/>
    <property type="molecule type" value="Genomic_DNA"/>
</dbReference>
<dbReference type="InterPro" id="IPR021490">
    <property type="entry name" value="DUF3144"/>
</dbReference>
<evidence type="ECO:0000313" key="3">
    <source>
        <dbReference type="Proteomes" id="UP001359886"/>
    </source>
</evidence>
<evidence type="ECO:0000256" key="1">
    <source>
        <dbReference type="SAM" id="MobiDB-lite"/>
    </source>
</evidence>
<proteinExistence type="predicted"/>
<dbReference type="Gene3D" id="1.10.287.3020">
    <property type="match status" value="1"/>
</dbReference>